<organism evidence="8 9">
    <name type="scientific">Penicillium hordei</name>
    <dbReference type="NCBI Taxonomy" id="40994"/>
    <lineage>
        <taxon>Eukaryota</taxon>
        <taxon>Fungi</taxon>
        <taxon>Dikarya</taxon>
        <taxon>Ascomycota</taxon>
        <taxon>Pezizomycotina</taxon>
        <taxon>Eurotiomycetes</taxon>
        <taxon>Eurotiomycetidae</taxon>
        <taxon>Eurotiales</taxon>
        <taxon>Aspergillaceae</taxon>
        <taxon>Penicillium</taxon>
    </lineage>
</organism>
<gene>
    <name evidence="8" type="ORF">N7537_003048</name>
</gene>
<dbReference type="CDD" id="cd00078">
    <property type="entry name" value="HECTc"/>
    <property type="match status" value="1"/>
</dbReference>
<feature type="compositionally biased region" description="Acidic residues" evidence="6">
    <location>
        <begin position="91"/>
        <end position="102"/>
    </location>
</feature>
<keyword evidence="4 5" id="KW-0833">Ubl conjugation pathway</keyword>
<dbReference type="Gene3D" id="3.90.1750.10">
    <property type="entry name" value="Hect, E3 ligase catalytic domains"/>
    <property type="match status" value="1"/>
</dbReference>
<dbReference type="PROSITE" id="PS50237">
    <property type="entry name" value="HECT"/>
    <property type="match status" value="1"/>
</dbReference>
<evidence type="ECO:0000256" key="4">
    <source>
        <dbReference type="ARBA" id="ARBA00022786"/>
    </source>
</evidence>
<comment type="catalytic activity">
    <reaction evidence="1">
        <text>S-ubiquitinyl-[E2 ubiquitin-conjugating enzyme]-L-cysteine + [acceptor protein]-L-lysine = [E2 ubiquitin-conjugating enzyme]-L-cysteine + N(6)-ubiquitinyl-[acceptor protein]-L-lysine.</text>
        <dbReference type="EC" id="2.3.2.26"/>
    </reaction>
</comment>
<name>A0AAD6EJM5_9EURO</name>
<dbReference type="GO" id="GO:0000209">
    <property type="term" value="P:protein polyubiquitination"/>
    <property type="evidence" value="ECO:0007669"/>
    <property type="project" value="InterPro"/>
</dbReference>
<dbReference type="SUPFAM" id="SSF56204">
    <property type="entry name" value="Hect, E3 ligase catalytic domain"/>
    <property type="match status" value="1"/>
</dbReference>
<dbReference type="PANTHER" id="PTHR45700:SF9">
    <property type="entry name" value="HECT-TYPE E3 UBIQUITIN TRANSFERASE"/>
    <property type="match status" value="1"/>
</dbReference>
<dbReference type="Pfam" id="PF00632">
    <property type="entry name" value="HECT"/>
    <property type="match status" value="1"/>
</dbReference>
<feature type="region of interest" description="Disordered" evidence="6">
    <location>
        <begin position="722"/>
        <end position="741"/>
    </location>
</feature>
<evidence type="ECO:0000313" key="8">
    <source>
        <dbReference type="EMBL" id="KAJ5617934.1"/>
    </source>
</evidence>
<evidence type="ECO:0000256" key="1">
    <source>
        <dbReference type="ARBA" id="ARBA00000885"/>
    </source>
</evidence>
<proteinExistence type="predicted"/>
<evidence type="ECO:0000259" key="7">
    <source>
        <dbReference type="PROSITE" id="PS50237"/>
    </source>
</evidence>
<comment type="caution">
    <text evidence="8">The sequence shown here is derived from an EMBL/GenBank/DDBJ whole genome shotgun (WGS) entry which is preliminary data.</text>
</comment>
<dbReference type="GO" id="GO:0061630">
    <property type="term" value="F:ubiquitin protein ligase activity"/>
    <property type="evidence" value="ECO:0007669"/>
    <property type="project" value="UniProtKB-EC"/>
</dbReference>
<feature type="compositionally biased region" description="Basic and acidic residues" evidence="6">
    <location>
        <begin position="550"/>
        <end position="578"/>
    </location>
</feature>
<dbReference type="SMART" id="SM00119">
    <property type="entry name" value="HECTc"/>
    <property type="match status" value="1"/>
</dbReference>
<dbReference type="AlphaFoldDB" id="A0AAD6EJM5"/>
<evidence type="ECO:0000313" key="9">
    <source>
        <dbReference type="Proteomes" id="UP001213799"/>
    </source>
</evidence>
<feature type="region of interest" description="Disordered" evidence="6">
    <location>
        <begin position="546"/>
        <end position="587"/>
    </location>
</feature>
<keyword evidence="3" id="KW-0808">Transferase</keyword>
<dbReference type="InterPro" id="IPR044611">
    <property type="entry name" value="E3A/B/C-like"/>
</dbReference>
<sequence length="1195" mass="134322">MPSRSERHPPIPPISTAGNVVIPELHPSQIPGLEVSPRRIVRPRDASIMPALNGSTPKNSYHRGHSRSISNPFAGFGRKRDKTAPKHAAWDSDDDDDDDDEVTYPLEPESSSPRKGAAAGNDIVEGKCQTCDATVRWPRHLKVFRCTDCLMVTDLEPMPHESKDNPPQASQGGASKLASKVFPLTANQTRGMIGGCLNMYFDSLLDNGSRSWSPSDEDRKNKPLPDLPPMQAHVSGPNNLAPPRTRDSRGRSASHSSERERLAAPKENSGYLTPHSVRWEGNDTPVRIRANSDIRSTPKPDCHPQDTSQAGNPEFQSSDNRTHIFKRLENTIATAFKGCDCLNESFTTYPPPRSARSASNGNPPRMRMEPTTMPEPAHDAPVFEPDAKTLLLGDLTENSSWWMNEWAEAEGHNPAYSKEKTASKSRMISSRSPRVNWTELAQWYHSILSAGNSWTELWAAKRPDPTRSEADSIRAKIWASIDPSLIGRQISESRLHLQRALLKATEAALKRPRRVLKKPEDTRFLFILLANPLLYSPAAYCHHAPALPPHGDDRRPSHPKDYPKSATRDGKALQKESTKAPARQEGSRHHYGIIKRILGLMSNLPNDCHHYIVSWASRFSVRHFERLVELVCGFLTYRLSRQHGRKRPQNLQSPQNGDDLIPSFASASGNTAAELHAAINRSTTNKKPGKKTEDPIIYAEDWQVRAAARVMSLFFTANISSSARKSDGTPRSLEMPKNPGPRQGHMIPISTFYNTLLDYSDLVTDFETWEAKVAKFSFCQYPFLLSIWAKIHIMEHDARRQMEVKARDAFFNSVLNHTAVSQYLVLKVRRECLIEDSLKGVSEVVGTGQEEIKKGLRIEFSGEEGIDAGGLRKEWFLLLVREVFDPLHGLFIYDDDSKYCYFNPYCFESSEQFFLVGVLLGLAIYNSTILDIDLPPFAFKKLLSSAPHTSGPQTATSMRSTFKCTLEDLAEYRPTLAKGLRGLLEFEGNVAETFCYDFVAQVDCYGEIISVPLCANGENRPVTNSNKREFVDLYVQYLLDAAVARQFEPFKRGFFTVCGGNALSLFRPEEIEMLVRGSDEPLDVNSLRAVATYDNWSHPRPESLPVVRWFWDFFEKSQPQDQRKILSFITGSDRIPAMGATSLIIRLACLGDDCPRYPIARTCFNTLGLYRYPTREKFQRLLWDAVVNSEGFGLK</sequence>
<keyword evidence="9" id="KW-1185">Reference proteome</keyword>
<dbReference type="EMBL" id="JAQJAE010000001">
    <property type="protein sequence ID" value="KAJ5617934.1"/>
    <property type="molecule type" value="Genomic_DNA"/>
</dbReference>
<feature type="compositionally biased region" description="Polar residues" evidence="6">
    <location>
        <begin position="305"/>
        <end position="319"/>
    </location>
</feature>
<dbReference type="Gene3D" id="3.30.2410.10">
    <property type="entry name" value="Hect, E3 ligase catalytic domain"/>
    <property type="match status" value="1"/>
</dbReference>
<evidence type="ECO:0000256" key="2">
    <source>
        <dbReference type="ARBA" id="ARBA00012485"/>
    </source>
</evidence>
<reference evidence="8" key="1">
    <citation type="journal article" date="2023" name="IMA Fungus">
        <title>Comparative genomic study of the Penicillium genus elucidates a diverse pangenome and 15 lateral gene transfer events.</title>
        <authorList>
            <person name="Petersen C."/>
            <person name="Sorensen T."/>
            <person name="Nielsen M.R."/>
            <person name="Sondergaard T.E."/>
            <person name="Sorensen J.L."/>
            <person name="Fitzpatrick D.A."/>
            <person name="Frisvad J.C."/>
            <person name="Nielsen K.L."/>
        </authorList>
    </citation>
    <scope>NUCLEOTIDE SEQUENCE</scope>
    <source>
        <strain evidence="8">IBT 12815</strain>
    </source>
</reference>
<reference evidence="8" key="2">
    <citation type="submission" date="2023-01" db="EMBL/GenBank/DDBJ databases">
        <authorList>
            <person name="Petersen C."/>
        </authorList>
    </citation>
    <scope>NUCLEOTIDE SEQUENCE</scope>
    <source>
        <strain evidence="8">IBT 12815</strain>
    </source>
</reference>
<accession>A0AAD6EJM5</accession>
<feature type="compositionally biased region" description="Basic and acidic residues" evidence="6">
    <location>
        <begin position="244"/>
        <end position="264"/>
    </location>
</feature>
<dbReference type="InterPro" id="IPR000569">
    <property type="entry name" value="HECT_dom"/>
</dbReference>
<dbReference type="Proteomes" id="UP001213799">
    <property type="component" value="Unassembled WGS sequence"/>
</dbReference>
<feature type="domain" description="HECT" evidence="7">
    <location>
        <begin position="848"/>
        <end position="1195"/>
    </location>
</feature>
<evidence type="ECO:0000256" key="3">
    <source>
        <dbReference type="ARBA" id="ARBA00022679"/>
    </source>
</evidence>
<protein>
    <recommendedName>
        <fullName evidence="2">HECT-type E3 ubiquitin transferase</fullName>
        <ecNumber evidence="2">2.3.2.26</ecNumber>
    </recommendedName>
</protein>
<dbReference type="InterPro" id="IPR035983">
    <property type="entry name" value="Hect_E3_ubiquitin_ligase"/>
</dbReference>
<evidence type="ECO:0000256" key="5">
    <source>
        <dbReference type="PROSITE-ProRule" id="PRU00104"/>
    </source>
</evidence>
<dbReference type="RefSeq" id="XP_056759101.1">
    <property type="nucleotide sequence ID" value="XM_056894106.1"/>
</dbReference>
<feature type="region of interest" description="Disordered" evidence="6">
    <location>
        <begin position="25"/>
        <end position="120"/>
    </location>
</feature>
<evidence type="ECO:0000256" key="6">
    <source>
        <dbReference type="SAM" id="MobiDB-lite"/>
    </source>
</evidence>
<dbReference type="PANTHER" id="PTHR45700">
    <property type="entry name" value="UBIQUITIN-PROTEIN LIGASE E3C"/>
    <property type="match status" value="1"/>
</dbReference>
<feature type="region of interest" description="Disordered" evidence="6">
    <location>
        <begin position="643"/>
        <end position="664"/>
    </location>
</feature>
<feature type="compositionally biased region" description="Basic and acidic residues" evidence="6">
    <location>
        <begin position="290"/>
        <end position="304"/>
    </location>
</feature>
<feature type="active site" description="Glycyl thioester intermediate" evidence="5">
    <location>
        <position position="1163"/>
    </location>
</feature>
<dbReference type="GeneID" id="81584348"/>
<feature type="region of interest" description="Disordered" evidence="6">
    <location>
        <begin position="210"/>
        <end position="319"/>
    </location>
</feature>
<feature type="region of interest" description="Disordered" evidence="6">
    <location>
        <begin position="347"/>
        <end position="367"/>
    </location>
</feature>
<dbReference type="Gene3D" id="3.30.2160.10">
    <property type="entry name" value="Hect, E3 ligase catalytic domain"/>
    <property type="match status" value="1"/>
</dbReference>
<dbReference type="EC" id="2.3.2.26" evidence="2"/>
<feature type="region of interest" description="Disordered" evidence="6">
    <location>
        <begin position="1"/>
        <end position="20"/>
    </location>
</feature>